<feature type="compositionally biased region" description="Basic and acidic residues" evidence="1">
    <location>
        <begin position="55"/>
        <end position="71"/>
    </location>
</feature>
<comment type="caution">
    <text evidence="2">The sequence shown here is derived from an EMBL/GenBank/DDBJ whole genome shotgun (WGS) entry which is preliminary data.</text>
</comment>
<name>A0A7Z0MPJ8_9GAMM</name>
<accession>A0A7Z0MPJ8</accession>
<reference evidence="2 3" key="1">
    <citation type="submission" date="2020-05" db="EMBL/GenBank/DDBJ databases">
        <title>Horizontal transmission and recombination maintain forever young bacterial symbiont genomes.</title>
        <authorList>
            <person name="Russell S.L."/>
            <person name="Pepper-Tunick E."/>
            <person name="Svedberg J."/>
            <person name="Byrne A."/>
            <person name="Ruelas Castillo J."/>
            <person name="Vollmers C."/>
            <person name="Beinart R.A."/>
            <person name="Corbett-Detig R."/>
        </authorList>
    </citation>
    <scope>NUCLEOTIDE SEQUENCE [LARGE SCALE GENOMIC DNA]</scope>
    <source>
        <strain evidence="2">4727-3</strain>
    </source>
</reference>
<dbReference type="AlphaFoldDB" id="A0A7Z0MPJ8"/>
<protein>
    <submittedName>
        <fullName evidence="2">Uncharacterized protein</fullName>
    </submittedName>
</protein>
<organism evidence="2 3">
    <name type="scientific">Candidatus Methanofishera endochildressiae</name>
    <dbReference type="NCBI Taxonomy" id="2738884"/>
    <lineage>
        <taxon>Bacteria</taxon>
        <taxon>Pseudomonadati</taxon>
        <taxon>Pseudomonadota</taxon>
        <taxon>Gammaproteobacteria</taxon>
        <taxon>Candidatus Methanofishera</taxon>
    </lineage>
</organism>
<sequence>MIRIALSLFAGVAIALALFWAMHYMISNNQQGLKKTSDVSMVDFVRFKRETKIQSKDRLVPEKPKPKERPVQPKLKVHSAQVKQTDLSDMDMP</sequence>
<gene>
    <name evidence="2" type="ORF">H0A75_07770</name>
</gene>
<evidence type="ECO:0000313" key="3">
    <source>
        <dbReference type="Proteomes" id="UP000537890"/>
    </source>
</evidence>
<dbReference type="Proteomes" id="UP000537890">
    <property type="component" value="Unassembled WGS sequence"/>
</dbReference>
<evidence type="ECO:0000313" key="2">
    <source>
        <dbReference type="EMBL" id="NYT47471.1"/>
    </source>
</evidence>
<feature type="region of interest" description="Disordered" evidence="1">
    <location>
        <begin position="55"/>
        <end position="93"/>
    </location>
</feature>
<evidence type="ECO:0000256" key="1">
    <source>
        <dbReference type="SAM" id="MobiDB-lite"/>
    </source>
</evidence>
<dbReference type="EMBL" id="JACCHS010000159">
    <property type="protein sequence ID" value="NYT47471.1"/>
    <property type="molecule type" value="Genomic_DNA"/>
</dbReference>
<proteinExistence type="predicted"/>